<dbReference type="Pfam" id="PF00356">
    <property type="entry name" value="LacI"/>
    <property type="match status" value="1"/>
</dbReference>
<comment type="caution">
    <text evidence="5">The sequence shown here is derived from an EMBL/GenBank/DDBJ whole genome shotgun (WGS) entry which is preliminary data.</text>
</comment>
<keyword evidence="6" id="KW-1185">Reference proteome</keyword>
<name>A0ABU3I925_9ACTO</name>
<dbReference type="Proteomes" id="UP001247542">
    <property type="component" value="Unassembled WGS sequence"/>
</dbReference>
<evidence type="ECO:0000313" key="5">
    <source>
        <dbReference type="EMBL" id="MDT3766869.1"/>
    </source>
</evidence>
<accession>A0ABU3I925</accession>
<feature type="domain" description="HTH lacI-type" evidence="4">
    <location>
        <begin position="9"/>
        <end position="63"/>
    </location>
</feature>
<proteinExistence type="predicted"/>
<dbReference type="CDD" id="cd06267">
    <property type="entry name" value="PBP1_LacI_sugar_binding-like"/>
    <property type="match status" value="1"/>
</dbReference>
<gene>
    <name evidence="5" type="ORF">QS713_02165</name>
</gene>
<protein>
    <submittedName>
        <fullName evidence="5">LacI family DNA-binding transcriptional regulator</fullName>
    </submittedName>
</protein>
<evidence type="ECO:0000259" key="4">
    <source>
        <dbReference type="PROSITE" id="PS50932"/>
    </source>
</evidence>
<dbReference type="InterPro" id="IPR028082">
    <property type="entry name" value="Peripla_BP_I"/>
</dbReference>
<dbReference type="PANTHER" id="PTHR30146">
    <property type="entry name" value="LACI-RELATED TRANSCRIPTIONAL REPRESSOR"/>
    <property type="match status" value="1"/>
</dbReference>
<evidence type="ECO:0000256" key="2">
    <source>
        <dbReference type="ARBA" id="ARBA00023125"/>
    </source>
</evidence>
<dbReference type="EMBL" id="JASXSX010000001">
    <property type="protein sequence ID" value="MDT3766869.1"/>
    <property type="molecule type" value="Genomic_DNA"/>
</dbReference>
<dbReference type="InterPro" id="IPR046335">
    <property type="entry name" value="LacI/GalR-like_sensor"/>
</dbReference>
<dbReference type="GO" id="GO:0003677">
    <property type="term" value="F:DNA binding"/>
    <property type="evidence" value="ECO:0007669"/>
    <property type="project" value="UniProtKB-KW"/>
</dbReference>
<dbReference type="SUPFAM" id="SSF53822">
    <property type="entry name" value="Periplasmic binding protein-like I"/>
    <property type="match status" value="1"/>
</dbReference>
<dbReference type="Gene3D" id="1.10.260.40">
    <property type="entry name" value="lambda repressor-like DNA-binding domains"/>
    <property type="match status" value="1"/>
</dbReference>
<keyword evidence="1" id="KW-0805">Transcription regulation</keyword>
<dbReference type="SMART" id="SM00354">
    <property type="entry name" value="HTH_LACI"/>
    <property type="match status" value="1"/>
</dbReference>
<evidence type="ECO:0000256" key="1">
    <source>
        <dbReference type="ARBA" id="ARBA00023015"/>
    </source>
</evidence>
<sequence length="361" mass="39394">MMAQITGRVTIKEIAQACGVGVTTVSRALNDAPDVNAHTRKRVLKMARTMGYAPNLHARKLRQTTSDSVALVVKGPSNPFFLEMLDVFEAKIRERGMHVTMLRVPHGEDEVQAALQHTATAHPAAVVFLGGQLDGSRKQFEALGAPFVLCTIPHNEALKPDSYSSVALDDQLALTQIVEYLADLGHEEIGFIGSDTADNSVGELRSHYFRAAMRKRFGSNTTPAVLRGPVQDTPYSYHYGLQLGYEMLSKHPQVTAIVGMTDVIALGVMRAVLDMGLRVPEAVSVVGIDGVEIAAYSHPRLTTIRQPLHDLVERTCEALFAAMRGEAARHLLLPGELVVRSSTGPVRNTIFAEQPVWRSRA</sequence>
<evidence type="ECO:0000256" key="3">
    <source>
        <dbReference type="ARBA" id="ARBA00023163"/>
    </source>
</evidence>
<keyword evidence="2 5" id="KW-0238">DNA-binding</keyword>
<dbReference type="RefSeq" id="WP_313272084.1">
    <property type="nucleotide sequence ID" value="NZ_JASXSX010000001.1"/>
</dbReference>
<dbReference type="Pfam" id="PF13377">
    <property type="entry name" value="Peripla_BP_3"/>
    <property type="match status" value="1"/>
</dbReference>
<dbReference type="SUPFAM" id="SSF47413">
    <property type="entry name" value="lambda repressor-like DNA-binding domains"/>
    <property type="match status" value="1"/>
</dbReference>
<keyword evidence="3" id="KW-0804">Transcription</keyword>
<organism evidence="5 6">
    <name type="scientific">Gleimia hominis</name>
    <dbReference type="NCBI Taxonomy" id="595468"/>
    <lineage>
        <taxon>Bacteria</taxon>
        <taxon>Bacillati</taxon>
        <taxon>Actinomycetota</taxon>
        <taxon>Actinomycetes</taxon>
        <taxon>Actinomycetales</taxon>
        <taxon>Actinomycetaceae</taxon>
        <taxon>Gleimia</taxon>
    </lineage>
</organism>
<dbReference type="PROSITE" id="PS50932">
    <property type="entry name" value="HTH_LACI_2"/>
    <property type="match status" value="1"/>
</dbReference>
<dbReference type="CDD" id="cd01392">
    <property type="entry name" value="HTH_LacI"/>
    <property type="match status" value="1"/>
</dbReference>
<dbReference type="InterPro" id="IPR010982">
    <property type="entry name" value="Lambda_DNA-bd_dom_sf"/>
</dbReference>
<dbReference type="InterPro" id="IPR000843">
    <property type="entry name" value="HTH_LacI"/>
</dbReference>
<dbReference type="Gene3D" id="3.40.50.2300">
    <property type="match status" value="2"/>
</dbReference>
<evidence type="ECO:0000313" key="6">
    <source>
        <dbReference type="Proteomes" id="UP001247542"/>
    </source>
</evidence>
<dbReference type="PANTHER" id="PTHR30146:SF109">
    <property type="entry name" value="HTH-TYPE TRANSCRIPTIONAL REGULATOR GALS"/>
    <property type="match status" value="1"/>
</dbReference>
<reference evidence="5 6" key="1">
    <citation type="submission" date="2023-06" db="EMBL/GenBank/DDBJ databases">
        <title>Draft genome sequence of Gleimia hominis type strain CCUG 57540T.</title>
        <authorList>
            <person name="Salva-Serra F."/>
            <person name="Cardew S."/>
            <person name="Jensie Markopoulos S."/>
            <person name="Ohlen M."/>
            <person name="Inganas E."/>
            <person name="Svensson-Stadler L."/>
            <person name="Moore E.R.B."/>
        </authorList>
    </citation>
    <scope>NUCLEOTIDE SEQUENCE [LARGE SCALE GENOMIC DNA]</scope>
    <source>
        <strain evidence="5 6">CCUG 57540</strain>
    </source>
</reference>